<keyword evidence="1" id="KW-0677">Repeat</keyword>
<feature type="repeat" description="PPR" evidence="2">
    <location>
        <begin position="221"/>
        <end position="255"/>
    </location>
</feature>
<feature type="region of interest" description="Disordered" evidence="3">
    <location>
        <begin position="15"/>
        <end position="104"/>
    </location>
</feature>
<dbReference type="InterPro" id="IPR052308">
    <property type="entry name" value="PPR_domain-containing"/>
</dbReference>
<dbReference type="Pfam" id="PF13041">
    <property type="entry name" value="PPR_2"/>
    <property type="match status" value="1"/>
</dbReference>
<dbReference type="PROSITE" id="PS51375">
    <property type="entry name" value="PPR"/>
    <property type="match status" value="7"/>
</dbReference>
<feature type="repeat" description="PPR" evidence="2">
    <location>
        <begin position="326"/>
        <end position="360"/>
    </location>
</feature>
<dbReference type="SUPFAM" id="SSF48452">
    <property type="entry name" value="TPR-like"/>
    <property type="match status" value="1"/>
</dbReference>
<evidence type="ECO:0000256" key="3">
    <source>
        <dbReference type="SAM" id="MobiDB-lite"/>
    </source>
</evidence>
<feature type="repeat" description="PPR" evidence="2">
    <location>
        <begin position="405"/>
        <end position="439"/>
    </location>
</feature>
<dbReference type="PANTHER" id="PTHR47937">
    <property type="entry name" value="PLASTID TRANSCRIPTIONALLY ACTIVE CHROMOSOME 2-LIKE PROTEIN"/>
    <property type="match status" value="1"/>
</dbReference>
<evidence type="ECO:0000256" key="2">
    <source>
        <dbReference type="PROSITE-ProRule" id="PRU00708"/>
    </source>
</evidence>
<proteinExistence type="evidence at transcript level"/>
<feature type="compositionally biased region" description="Polar residues" evidence="3">
    <location>
        <begin position="576"/>
        <end position="619"/>
    </location>
</feature>
<dbReference type="Gene3D" id="1.25.40.10">
    <property type="entry name" value="Tetratricopeptide repeat domain"/>
    <property type="match status" value="3"/>
</dbReference>
<feature type="compositionally biased region" description="Low complexity" evidence="3">
    <location>
        <begin position="37"/>
        <end position="49"/>
    </location>
</feature>
<dbReference type="InterPro" id="IPR002885">
    <property type="entry name" value="PPR_rpt"/>
</dbReference>
<sequence length="643" mass="72969">MSLLRLFLRGSVRRYSSNHSPLPNITPNQLSSAADHSQPQSPTNSPSTPYISQRSYGFSSAEEAAAERRRRKRRLRIEPPLYALRPNPQTPPPGAANSADRARLPDSTSVLVGPRLNLHNRVQSLIRAGDIDTASYVCRQSVFQRVRPTVFTCNAVVAAMYRAERYDDAKALFHYFFRQSSIVPNIVSYNNLIVSHCASKDIEAALEVYQEILDTAPFCPSPVTYRHLTKGLMDAGRVDEAVAYLREMLHKGHGADSLVYNNVILGFLNLGNLDKANEYFDELKERCTVYDGVVNATFMEWFFNQGKGKEAMESFRDLMSREYKMVPATRNALLETLLKHGKKKEAWDLFEGMLDDHTPPTFQAVNSDSISMMVNECFKEGNIEEAMDVFKRSGKAPKSKPFYMDVAGYNNMITRFCELEMLDEAEQYYKQLLDKSLVPDVNTFRTLIDAYIKLDDVEKVIQKYSEMAELGIRVIPPYANKWFALMIEKGKASDCLPILSKMTDREPKPDVMTYDIVIRGLILEGHFDATANLVREMMTQGIGTTSSLKEFVLGVFDGLGRRVEIENVFNITHQTSANQDTQQTSVNQNTQRQSYGNQHTQQGYANRFTQQGSQSQTMQEMAHSHPRREQEVEYRYGAGRNGV</sequence>
<feature type="repeat" description="PPR" evidence="2">
    <location>
        <begin position="256"/>
        <end position="286"/>
    </location>
</feature>
<accession>A0A678WFN5</accession>
<feature type="repeat" description="PPR" evidence="2">
    <location>
        <begin position="440"/>
        <end position="474"/>
    </location>
</feature>
<feature type="repeat" description="PPR" evidence="2">
    <location>
        <begin position="185"/>
        <end position="215"/>
    </location>
</feature>
<dbReference type="Pfam" id="PF01535">
    <property type="entry name" value="PPR"/>
    <property type="match status" value="4"/>
</dbReference>
<dbReference type="FunFam" id="1.25.40.10:FF:000922">
    <property type="entry name" value="Pentatricopeptide repeat-containing protein"/>
    <property type="match status" value="1"/>
</dbReference>
<feature type="region of interest" description="Disordered" evidence="3">
    <location>
        <begin position="576"/>
        <end position="643"/>
    </location>
</feature>
<reference evidence="4" key="2">
    <citation type="submission" date="2018-02" db="EMBL/GenBank/DDBJ databases">
        <authorList>
            <person name="Li H.Q."/>
            <person name="Lu S.F."/>
        </authorList>
    </citation>
    <scope>NUCLEOTIDE SEQUENCE</scope>
</reference>
<protein>
    <submittedName>
        <fullName evidence="4">Pentatricopeptide repeat protein</fullName>
    </submittedName>
</protein>
<feature type="repeat" description="PPR" evidence="2">
    <location>
        <begin position="510"/>
        <end position="544"/>
    </location>
</feature>
<dbReference type="NCBIfam" id="TIGR00756">
    <property type="entry name" value="PPR"/>
    <property type="match status" value="5"/>
</dbReference>
<dbReference type="GO" id="GO:0048316">
    <property type="term" value="P:seed development"/>
    <property type="evidence" value="ECO:0007669"/>
    <property type="project" value="UniProtKB-ARBA"/>
</dbReference>
<dbReference type="InterPro" id="IPR011990">
    <property type="entry name" value="TPR-like_helical_dom_sf"/>
</dbReference>
<evidence type="ECO:0000313" key="4">
    <source>
        <dbReference type="EMBL" id="AYM00991.1"/>
    </source>
</evidence>
<name>A0A678WFN5_SALMI</name>
<evidence type="ECO:0000256" key="1">
    <source>
        <dbReference type="ARBA" id="ARBA00022737"/>
    </source>
</evidence>
<dbReference type="EMBL" id="MH004991">
    <property type="protein sequence ID" value="AYM00991.1"/>
    <property type="molecule type" value="mRNA"/>
</dbReference>
<dbReference type="AlphaFoldDB" id="A0A678WFN5"/>
<feature type="compositionally biased region" description="Polar residues" evidence="3">
    <location>
        <begin position="15"/>
        <end position="35"/>
    </location>
</feature>
<dbReference type="PANTHER" id="PTHR47937:SF2">
    <property type="entry name" value="PENTATRICOPEPTIDE (PPR) REPEAT-CONTAINING PROTEIN, PF01535'-RELATED"/>
    <property type="match status" value="1"/>
</dbReference>
<dbReference type="Pfam" id="PF13812">
    <property type="entry name" value="PPR_3"/>
    <property type="match status" value="1"/>
</dbReference>
<organism evidence="4">
    <name type="scientific">Salvia miltiorrhiza</name>
    <name type="common">Chinese sage</name>
    <dbReference type="NCBI Taxonomy" id="226208"/>
    <lineage>
        <taxon>Eukaryota</taxon>
        <taxon>Viridiplantae</taxon>
        <taxon>Streptophyta</taxon>
        <taxon>Embryophyta</taxon>
        <taxon>Tracheophyta</taxon>
        <taxon>Spermatophyta</taxon>
        <taxon>Magnoliopsida</taxon>
        <taxon>eudicotyledons</taxon>
        <taxon>Gunneridae</taxon>
        <taxon>Pentapetalae</taxon>
        <taxon>asterids</taxon>
        <taxon>lamiids</taxon>
        <taxon>Lamiales</taxon>
        <taxon>Lamiaceae</taxon>
        <taxon>Nepetoideae</taxon>
        <taxon>Mentheae</taxon>
        <taxon>Salviinae</taxon>
        <taxon>Salvia</taxon>
        <taxon>Salvia incertae sedis</taxon>
    </lineage>
</organism>
<reference evidence="4" key="1">
    <citation type="journal article" date="2018" name="Molecules">
        <title>The Pentatricopeptide Repeat Gene Family in Salvia miltiorrhiza: Genome-Wide Characterization and Expression Analysis.</title>
        <authorList>
            <person name="Li H."/>
            <person name="Li C."/>
            <person name="Deng Y."/>
            <person name="Jiang X."/>
            <person name="Lu S."/>
        </authorList>
    </citation>
    <scope>NUCLEOTIDE SEQUENCE</scope>
</reference>